<dbReference type="Gene3D" id="1.20.1250.20">
    <property type="entry name" value="MFS general substrate transporter like domains"/>
    <property type="match status" value="1"/>
</dbReference>
<dbReference type="RefSeq" id="WP_079043908.1">
    <property type="nucleotide sequence ID" value="NZ_CP023699.1"/>
</dbReference>
<evidence type="ECO:0008006" key="4">
    <source>
        <dbReference type="Google" id="ProtNLM"/>
    </source>
</evidence>
<dbReference type="InterPro" id="IPR036259">
    <property type="entry name" value="MFS_trans_sf"/>
</dbReference>
<organism evidence="2 3">
    <name type="scientific">Streptomyces kanamyceticus</name>
    <dbReference type="NCBI Taxonomy" id="1967"/>
    <lineage>
        <taxon>Bacteria</taxon>
        <taxon>Bacillati</taxon>
        <taxon>Actinomycetota</taxon>
        <taxon>Actinomycetes</taxon>
        <taxon>Kitasatosporales</taxon>
        <taxon>Streptomycetaceae</taxon>
        <taxon>Streptomyces</taxon>
    </lineage>
</organism>
<dbReference type="SUPFAM" id="SSF103473">
    <property type="entry name" value="MFS general substrate transporter"/>
    <property type="match status" value="1"/>
</dbReference>
<evidence type="ECO:0000313" key="3">
    <source>
        <dbReference type="Proteomes" id="UP000325529"/>
    </source>
</evidence>
<dbReference type="KEGG" id="ska:CP970_27440"/>
<keyword evidence="1" id="KW-0472">Membrane</keyword>
<keyword evidence="1" id="KW-0812">Transmembrane</keyword>
<protein>
    <recommendedName>
        <fullName evidence="4">MFS transporter</fullName>
    </recommendedName>
</protein>
<reference evidence="2 3" key="1">
    <citation type="submission" date="2017-09" db="EMBL/GenBank/DDBJ databases">
        <authorList>
            <person name="Lee N."/>
            <person name="Cho B.-K."/>
        </authorList>
    </citation>
    <scope>NUCLEOTIDE SEQUENCE [LARGE SCALE GENOMIC DNA]</scope>
    <source>
        <strain evidence="2 3">ATCC 12853</strain>
    </source>
</reference>
<dbReference type="AlphaFoldDB" id="A0A5J6GF07"/>
<evidence type="ECO:0000313" key="2">
    <source>
        <dbReference type="EMBL" id="QEU94139.1"/>
    </source>
</evidence>
<dbReference type="Proteomes" id="UP000325529">
    <property type="component" value="Chromosome"/>
</dbReference>
<feature type="transmembrane region" description="Helical" evidence="1">
    <location>
        <begin position="108"/>
        <end position="130"/>
    </location>
</feature>
<sequence>MLGAASAGSWPRLLPGLLVSGAGSGLRNAALPPLAVESVPADRAATGSDADNTARYIGSAAGVALKIAVSTSSGDLARGTDAAMALAAGLAVPAAGLAVPAAGLAVPAAGLAVPAAGLAVLAAVSVPLLLRERRR</sequence>
<keyword evidence="3" id="KW-1185">Reference proteome</keyword>
<evidence type="ECO:0000256" key="1">
    <source>
        <dbReference type="SAM" id="Phobius"/>
    </source>
</evidence>
<feature type="transmembrane region" description="Helical" evidence="1">
    <location>
        <begin position="82"/>
        <end position="102"/>
    </location>
</feature>
<gene>
    <name evidence="2" type="ORF">CP970_27440</name>
</gene>
<dbReference type="EMBL" id="CP023699">
    <property type="protein sequence ID" value="QEU94139.1"/>
    <property type="molecule type" value="Genomic_DNA"/>
</dbReference>
<keyword evidence="1" id="KW-1133">Transmembrane helix</keyword>
<name>A0A5J6GF07_STRKN</name>
<accession>A0A5J6GF07</accession>
<proteinExistence type="predicted"/>